<reference evidence="2 3" key="1">
    <citation type="submission" date="2021-01" db="EMBL/GenBank/DDBJ databases">
        <title>Roseomonas sp. nov, a bacterium isolated from an oil production mixture in Yumen Oilfield.</title>
        <authorList>
            <person name="Wu D."/>
        </authorList>
    </citation>
    <scope>NUCLEOTIDE SEQUENCE [LARGE SCALE GENOMIC DNA]</scope>
    <source>
        <strain evidence="2 3">ROY-5-3</strain>
    </source>
</reference>
<dbReference type="EMBL" id="JAERQM010000020">
    <property type="protein sequence ID" value="MBU8547324.1"/>
    <property type="molecule type" value="Genomic_DNA"/>
</dbReference>
<proteinExistence type="predicted"/>
<dbReference type="NCBIfam" id="NF033539">
    <property type="entry name" value="transpos_IS1380"/>
    <property type="match status" value="1"/>
</dbReference>
<dbReference type="InterPro" id="IPR047960">
    <property type="entry name" value="Transpos_IS1380"/>
</dbReference>
<keyword evidence="3" id="KW-1185">Reference proteome</keyword>
<dbReference type="RefSeq" id="WP_216879297.1">
    <property type="nucleotide sequence ID" value="NZ_JAERQM010000020.1"/>
</dbReference>
<dbReference type="InterPro" id="IPR025668">
    <property type="entry name" value="Tnp_DDE_dom"/>
</dbReference>
<name>A0ABS6HEZ7_9PROT</name>
<gene>
    <name evidence="2" type="ORF">JJQ90_26685</name>
</gene>
<evidence type="ECO:0000313" key="3">
    <source>
        <dbReference type="Proteomes" id="UP000689967"/>
    </source>
</evidence>
<dbReference type="Pfam" id="PF13701">
    <property type="entry name" value="DDE_Tnp_1_4"/>
    <property type="match status" value="1"/>
</dbReference>
<accession>A0ABS6HEZ7</accession>
<organism evidence="2 3">
    <name type="scientific">Falsiroseomonas oleicola</name>
    <dbReference type="NCBI Taxonomy" id="2801474"/>
    <lineage>
        <taxon>Bacteria</taxon>
        <taxon>Pseudomonadati</taxon>
        <taxon>Pseudomonadota</taxon>
        <taxon>Alphaproteobacteria</taxon>
        <taxon>Acetobacterales</taxon>
        <taxon>Roseomonadaceae</taxon>
        <taxon>Falsiroseomonas</taxon>
    </lineage>
</organism>
<protein>
    <submittedName>
        <fullName evidence="2">IS1380 family transposase</fullName>
    </submittedName>
</protein>
<feature type="domain" description="Transposase DDE" evidence="1">
    <location>
        <begin position="15"/>
        <end position="448"/>
    </location>
</feature>
<dbReference type="Proteomes" id="UP000689967">
    <property type="component" value="Unassembled WGS sequence"/>
</dbReference>
<evidence type="ECO:0000259" key="1">
    <source>
        <dbReference type="Pfam" id="PF13701"/>
    </source>
</evidence>
<comment type="caution">
    <text evidence="2">The sequence shown here is derived from an EMBL/GenBank/DDBJ whole genome shotgun (WGS) entry which is preliminary data.</text>
</comment>
<sequence>MPADTHATLLLPGLSPVGGKPIIARFDGGSLSSDGGLLALREVEERLGVARRLAACIDDPRAPERIQHGLADMLRFRLLMIAAGYEDGNDADSLRHDPLFKLANGRLPDAAALCSQPTLSRFENTPGPRALVRMARAMVALYCASFRQVPRRITLDIDDTFDAVHGGQQLRLFNAYYDEYGFQPIVVFDAEGRPVAAMLRPAKRPTGAEARNVLRRLVAEIRSHWPRVEIMIRADSHYCAPEVLDFCRAARIDFLFGVASTTTLRRHVETLEASTARRHASAPSAEKLRRYKEFHDGAASWSRVERIIARVEAGPQGTDTRFVVTNLAAGSPRTIYEDLYCRRGQAENHIKAWKRHLAADRTSCSRATANQFRLMLHTGAYWLLWSLRSLMPKRSTWRVAQFDTLRLRLVKLAARVVALKTRVMLHLPSACPDKAILRLALERLPRLTC</sequence>
<evidence type="ECO:0000313" key="2">
    <source>
        <dbReference type="EMBL" id="MBU8547324.1"/>
    </source>
</evidence>